<dbReference type="OrthoDB" id="5123492at2"/>
<dbReference type="InterPro" id="IPR028098">
    <property type="entry name" value="Glyco_trans_4-like_N"/>
</dbReference>
<dbReference type="Pfam" id="PF00534">
    <property type="entry name" value="Glycos_transf_1"/>
    <property type="match status" value="2"/>
</dbReference>
<reference evidence="6 7" key="1">
    <citation type="submission" date="2017-06" db="EMBL/GenBank/DDBJ databases">
        <title>Genome Sequencing of the methanotroph Methylovulum psychrotolerants str. HV10-M2 isolated from a high-altitude environment.</title>
        <authorList>
            <person name="Mateos-Rivera A."/>
        </authorList>
    </citation>
    <scope>NUCLEOTIDE SEQUENCE [LARGE SCALE GENOMIC DNA]</scope>
    <source>
        <strain evidence="6 7">HV10_M2</strain>
    </source>
</reference>
<keyword evidence="1" id="KW-0802">TPR repeat</keyword>
<dbReference type="RefSeq" id="WP_088620467.1">
    <property type="nucleotide sequence ID" value="NZ_CP022129.1"/>
</dbReference>
<feature type="compositionally biased region" description="Polar residues" evidence="2">
    <location>
        <begin position="387"/>
        <end position="398"/>
    </location>
</feature>
<evidence type="ECO:0000313" key="6">
    <source>
        <dbReference type="EMBL" id="ASF47596.1"/>
    </source>
</evidence>
<feature type="repeat" description="TPR" evidence="1">
    <location>
        <begin position="763"/>
        <end position="796"/>
    </location>
</feature>
<evidence type="ECO:0000256" key="1">
    <source>
        <dbReference type="PROSITE-ProRule" id="PRU00339"/>
    </source>
</evidence>
<evidence type="ECO:0000256" key="2">
    <source>
        <dbReference type="SAM" id="MobiDB-lite"/>
    </source>
</evidence>
<sequence>MKKVISVTPDLSENKISEASALDNIIGQAAVTAENGVADPETNTDTSDSEGFSGVALANGQDKSIVGYIEYLDKLQIHGWVIDSEGSPLKLALSIDKQSYQISYTWLDRIDIAEQHGDKYLTSGFRIDIPQGLIDVFEQAIQNGKRIDVTANGITLYNKITQPSAEVVLAAPEADNLTEAAELSAEGVAEAEEATAETAELPAAEAVAEAEEVPAETAELPAEAVAEAEEVLAETAELPAEAVAEAEEVPAETVTPANAEELPFEQQDLTIIGIVEEIDALHIRGWAIAPDAQGALTFSLRIGGVNYPLSPIWSSRVDIAFQHGEQFLQSGFKLDIPNSLAPTFLLARQNSDDIDVLVNGTLLDTRLLMPSPKVFPKNAAAERVTAPSLQTSPATDNPETGDIGHTKAPTVADNAVTTIQPPIGATTETVPTSAGSLSAAETDALLSDNRESIIGYAERIENTDIYGWVVNLEKTPLKLSLSIDGVVYPIAPVWSRRTDIAEAFHDDSFLQSGFKIETPASLAETLLLARHNGLQIAVIANDVILQNQIQDLDLDHKASPAIARNNTPITINGYVENIDQLCLYGWAINQGQPKTALKLFLRIDGVSYAVTPEWLERLDIAGTFGEAFLQAGFKITVPKALIDTFLQACENGKAISVIANDVCLNNSRLPSNFDPHLLGAELATEPNKYQTVFAINATSGVEIEAEDFQKLLTGQISYPLHVSHNDRINAHYYLERAKQKLIVHDIGAARTLLKISLTFGRQAEVLELLGNTYFEQKDYETAAHHYEAAAASHGNPSKWLVSNLMHCKKLISHPKEVIEVLLAAIARNPESGNLRERFDELVHEYWMKQQGALEAYAVTDDRDGLVAKMADVSSFIYSAYLQFYGASEQPQWVGGCNLERVLIVGDFHIQQCVRYRIDQKIEQLEAAGKTVTAVSWTDLADQQNALAFYDVVIFYRVPAEPPVLKAIAQVNATGRLSIYEIDDLLFDTAYPPPIETYGGYLDLNIYLMLMKGMASFNAAAHYCRFGLASTQLLADQLEKRVFGGRCFVHRNGTDQHNLFKHKVHDGGKDTLDIFYGSGTMAHNSDFTDLALPAVSRLLDEYPQVGLKIAGYLKLPESFLSAYPDRVKQMPPVKSIKAYWSMLERADISLAVLHDDLINGCKSELKWFEAACLGIPSVVSSTANYRDIIKDGEDGFIAATSDDWYRHLKALVDDPALRQAVADRAQARVRAEYSTEALADNLTAVLGAALAAAQQPGQKPRKKVALVNVFFPPQSIGGATRVVADNFDLLRRDYADDFDITVFTSDADFKPPYQMTQYNHQGVRVYRATVLWRENMDWHPADDKMGELFTEYLEAERPDLVHFHCVQRLTASVVEAARSAQIPYLVTVHDAWWISDYQFLVDADNTVYPDGHPDPYQPCTPPNNVSQLESVERILYLKGLLRDAKAALTVSNCFADIYRKNEIPQIRVNKNGISETLAWQSKDTRHTDKVVCGHVGGMAEHKGYFLLKAAVEALQPEHLEMLVVDHSQEEGYRLQTHWGQVPVTFIGRLGQTRVVELYRQLDVLFAPSTWPESYGLVTREAAACGCWIVASTMGGIGEDVVEGKSGFVVEPTLEALTACLEAIDDKPAVFKGKAHSPALRRVSEQVKELTDIYLDRPQEKTINEISGIDFDSIFEVNAAFDREISVQDFADLQAGLITFPLRISQDNAVNSAYYLALAKSYLDSHNIKLSIQFLRFAVFFDSTAAYSGDLDALPDLPEPITTEDFNRLLNGTAYPLRISENDGINAHYHFELAKHNVEQGKLQAAINFLRVGLRFEHHAESQRHSVAPLKQIDFKTVFTINAKYGVEITIEDFSKLLSGQISYPLRVNRDDATNARYYLEQAKQRLIAHDTGAARTLLKISLTFGRQAEVLELLGNTYFEQKDYETAAYHYEAAAASPGNPSKWLVSNLMHCKKLISHPREVVLVMLDAISRHPEANAYRERFDELVHEYWMKQQGALEAYAVTDDRDGLVAKMADVSSFIYSAYLQFYGASEQPQWVGGCNLERVLIVGDFHIQQCVRYRIDQKIEQLEAAGKTVTAVSWTDLADQQNALAFYDVVIFYRVPAEPPVLKAIAQVNATGRLSIYEIDDLLFDTAYPPPIETYGGYLDLNIYLMLMKGMASFNAAAHYCRFGLASTQLLADQLEKRVFGGRCFVHRNGTDQHNLFKHKVHDGGKDTLDIFYGSGTMAHNSDFTDLALPAVSRLLDEYPQVGLKIAGYLKLPESFLSAYPDRVKQMPPVKSIKAYWSMLERADISLAVLHDDLINGCKSELKWFEAACLGIPSVVSSTANYRDIIKDGEDGFIAATSDDWYRHLKALVDDPALRQAVADRAQARVRAEYSTEALADNLTAVLGAALAAAQQPGQKPRKKVALVNVFFPPQSIGGATRVVADNFDLLRRDYADDFDITVFTSDADFKPPYQMTQYNHQGVRVYRATVLWRENMDWHPADDKMGELFTEYLEAERPDLVHFHCVQRLTASVVEAARSAQIPYLVTVHDAWWISDYQFLVDADNTVYPDGHPDPYQPCTPPNNVSQLESVERILYLKGLLRDAKAALTVSNCFADIYRKNEIPQIRVNKNGISETLAWQSKDTRHTDKVVCGHVGGMAEHKGYFLLKAAVEALQPEHLEMLVVDHSQEEGYRLQTHWGQVPVTFIGRLGQTRVVELYRQLDVLFAPSTWPESYGLVTREAAACGCWIVASTMGGIGEDVVEGKSGFVVEPTLEALTACLEAIDDKPAVFKGKAHSPALRRVSEQVKELTDIYLIG</sequence>
<name>A0A1Z4C234_9GAMM</name>
<dbReference type="Proteomes" id="UP000197019">
    <property type="component" value="Chromosome"/>
</dbReference>
<evidence type="ECO:0000313" key="7">
    <source>
        <dbReference type="Proteomes" id="UP000197019"/>
    </source>
</evidence>
<feature type="domain" description="Glycosyl transferase family 1" evidence="3">
    <location>
        <begin position="1483"/>
        <end position="1615"/>
    </location>
</feature>
<evidence type="ECO:0000259" key="3">
    <source>
        <dbReference type="Pfam" id="PF00534"/>
    </source>
</evidence>
<dbReference type="SUPFAM" id="SSF48452">
    <property type="entry name" value="TPR-like"/>
    <property type="match status" value="1"/>
</dbReference>
<dbReference type="KEGG" id="mpsy:CEK71_16850"/>
<dbReference type="PROSITE" id="PS50005">
    <property type="entry name" value="TPR"/>
    <property type="match status" value="1"/>
</dbReference>
<feature type="domain" description="Spore protein YkvP/CgeB glycosyl transferase-like" evidence="4">
    <location>
        <begin position="1099"/>
        <end position="1241"/>
    </location>
</feature>
<proteinExistence type="predicted"/>
<dbReference type="InterPro" id="IPR011990">
    <property type="entry name" value="TPR-like_helical_dom_sf"/>
</dbReference>
<dbReference type="SMART" id="SM00028">
    <property type="entry name" value="TPR"/>
    <property type="match status" value="4"/>
</dbReference>
<feature type="domain" description="Glycosyltransferase subfamily 4-like N-terminal" evidence="5">
    <location>
        <begin position="1276"/>
        <end position="1468"/>
    </location>
</feature>
<dbReference type="PANTHER" id="PTHR45947:SF13">
    <property type="entry name" value="TRANSFERASE"/>
    <property type="match status" value="1"/>
</dbReference>
<dbReference type="InterPro" id="IPR001296">
    <property type="entry name" value="Glyco_trans_1"/>
</dbReference>
<feature type="domain" description="Glycosyl transferase family 1" evidence="3">
    <location>
        <begin position="2627"/>
        <end position="2759"/>
    </location>
</feature>
<gene>
    <name evidence="6" type="ORF">CEK71_16850</name>
</gene>
<feature type="domain" description="Spore protein YkvP/CgeB glycosyl transferase-like" evidence="4">
    <location>
        <begin position="2243"/>
        <end position="2385"/>
    </location>
</feature>
<protein>
    <submittedName>
        <fullName evidence="6">Uncharacterized protein</fullName>
    </submittedName>
</protein>
<dbReference type="Pfam" id="PF13579">
    <property type="entry name" value="Glyco_trans_4_4"/>
    <property type="match status" value="2"/>
</dbReference>
<organism evidence="6 7">
    <name type="scientific">Methylovulum psychrotolerans</name>
    <dbReference type="NCBI Taxonomy" id="1704499"/>
    <lineage>
        <taxon>Bacteria</taxon>
        <taxon>Pseudomonadati</taxon>
        <taxon>Pseudomonadota</taxon>
        <taxon>Gammaproteobacteria</taxon>
        <taxon>Methylococcales</taxon>
        <taxon>Methylococcaceae</taxon>
        <taxon>Methylovulum</taxon>
    </lineage>
</organism>
<dbReference type="Pfam" id="PF13524">
    <property type="entry name" value="Glyco_trans_1_2"/>
    <property type="match status" value="2"/>
</dbReference>
<feature type="region of interest" description="Disordered" evidence="2">
    <location>
        <begin position="380"/>
        <end position="405"/>
    </location>
</feature>
<keyword evidence="7" id="KW-1185">Reference proteome</keyword>
<dbReference type="GO" id="GO:0016757">
    <property type="term" value="F:glycosyltransferase activity"/>
    <property type="evidence" value="ECO:0007669"/>
    <property type="project" value="InterPro"/>
</dbReference>
<dbReference type="SUPFAM" id="SSF53756">
    <property type="entry name" value="UDP-Glycosyltransferase/glycogen phosphorylase"/>
    <property type="match status" value="4"/>
</dbReference>
<dbReference type="InterPro" id="IPR019734">
    <property type="entry name" value="TPR_rpt"/>
</dbReference>
<dbReference type="Gene3D" id="1.25.40.10">
    <property type="entry name" value="Tetratricopeptide repeat domain"/>
    <property type="match status" value="2"/>
</dbReference>
<evidence type="ECO:0000259" key="4">
    <source>
        <dbReference type="Pfam" id="PF13524"/>
    </source>
</evidence>
<dbReference type="Gene3D" id="3.40.50.2000">
    <property type="entry name" value="Glycogen Phosphorylase B"/>
    <property type="match status" value="6"/>
</dbReference>
<dbReference type="InterPro" id="IPR050194">
    <property type="entry name" value="Glycosyltransferase_grp1"/>
</dbReference>
<dbReference type="InterPro" id="IPR055259">
    <property type="entry name" value="YkvP/CgeB_Glyco_trans-like"/>
</dbReference>
<accession>A0A1Z4C234</accession>
<dbReference type="PANTHER" id="PTHR45947">
    <property type="entry name" value="SULFOQUINOVOSYL TRANSFERASE SQD2"/>
    <property type="match status" value="1"/>
</dbReference>
<dbReference type="CDD" id="cd03823">
    <property type="entry name" value="GT4_ExpE7-like"/>
    <property type="match status" value="2"/>
</dbReference>
<dbReference type="EMBL" id="CP022129">
    <property type="protein sequence ID" value="ASF47596.1"/>
    <property type="molecule type" value="Genomic_DNA"/>
</dbReference>
<feature type="domain" description="Glycosyltransferase subfamily 4-like N-terminal" evidence="5">
    <location>
        <begin position="2420"/>
        <end position="2612"/>
    </location>
</feature>
<evidence type="ECO:0000259" key="5">
    <source>
        <dbReference type="Pfam" id="PF13579"/>
    </source>
</evidence>